<comment type="domain">
    <text evidence="8">The N-terminal domain determines nucleotide recognition and specific binding, while the C-terminal domain determines the specific binding to the target protein.</text>
</comment>
<sequence length="286" mass="30544">MQSTPRLFGAGGVVLAGGRSSRMGTPKAALDWHGSTLLYRTTALLQRAVSGPVVVVSAPGQELPPLPDGVRVVEDPVEGLGPLQGIAAGLQAVGETVPIAFVTSTDLPFLHPRYVHRVMTSMDDVEVALPILHDHRQPLAAGYRTELGDRAMELLEKGARTPGELFAESNVRELDAADLLADPILEHVDPELASVRNINTAEEYEQARAEPEPEITIHIHGTWMDQGKTRIETIRAANIGSATRTMRIGIAAALLVTVNSEKVAKEPDVPLFQGDSVAILTSNVGV</sequence>
<reference evidence="10 11" key="1">
    <citation type="journal article" date="2019" name="Int. J. Syst. Evol. Microbiol.">
        <title>The Global Catalogue of Microorganisms (GCM) 10K type strain sequencing project: providing services to taxonomists for standard genome sequencing and annotation.</title>
        <authorList>
            <consortium name="The Broad Institute Genomics Platform"/>
            <consortium name="The Broad Institute Genome Sequencing Center for Infectious Disease"/>
            <person name="Wu L."/>
            <person name="Ma J."/>
        </authorList>
    </citation>
    <scope>NUCLEOTIDE SEQUENCE [LARGE SCALE GENOMIC DNA]</scope>
    <source>
        <strain evidence="10 11">JCM 10671</strain>
    </source>
</reference>
<dbReference type="EMBL" id="BAAAHE010000035">
    <property type="protein sequence ID" value="GAA0629369.1"/>
    <property type="molecule type" value="Genomic_DNA"/>
</dbReference>
<comment type="subcellular location">
    <subcellularLocation>
        <location evidence="8">Cytoplasm</location>
    </subcellularLocation>
</comment>
<proteinExistence type="inferred from homology"/>
<gene>
    <name evidence="8" type="primary">mobA</name>
    <name evidence="10" type="ORF">GCM10009547_36280</name>
</gene>
<evidence type="ECO:0000256" key="8">
    <source>
        <dbReference type="HAMAP-Rule" id="MF_00316"/>
    </source>
</evidence>
<feature type="binding site" evidence="8">
    <location>
        <position position="106"/>
    </location>
    <ligand>
        <name>Mg(2+)</name>
        <dbReference type="ChEBI" id="CHEBI:18420"/>
    </ligand>
</feature>
<keyword evidence="11" id="KW-1185">Reference proteome</keyword>
<comment type="function">
    <text evidence="8">Transfers a GMP moiety from GTP to Mo-molybdopterin (Mo-MPT) cofactor (Moco or molybdenum cofactor) to form Mo-molybdopterin guanine dinucleotide (Mo-MGD) cofactor.</text>
</comment>
<dbReference type="EC" id="2.7.7.77" evidence="8"/>
<protein>
    <recommendedName>
        <fullName evidence="8">Probable molybdenum cofactor guanylyltransferase</fullName>
        <shortName evidence="8">MoCo guanylyltransferase</shortName>
        <ecNumber evidence="8">2.7.7.77</ecNumber>
    </recommendedName>
    <alternativeName>
        <fullName evidence="8">GTP:molybdopterin guanylyltransferase</fullName>
    </alternativeName>
    <alternativeName>
        <fullName evidence="8">Mo-MPT guanylyltransferase</fullName>
    </alternativeName>
    <alternativeName>
        <fullName evidence="8">Molybdopterin guanylyltransferase</fullName>
    </alternativeName>
    <alternativeName>
        <fullName evidence="8">Molybdopterin-guanine dinucleotide synthase</fullName>
        <shortName evidence="8">MGD synthase</shortName>
    </alternativeName>
</protein>
<evidence type="ECO:0000256" key="5">
    <source>
        <dbReference type="ARBA" id="ARBA00022842"/>
    </source>
</evidence>
<evidence type="ECO:0000256" key="2">
    <source>
        <dbReference type="ARBA" id="ARBA00022679"/>
    </source>
</evidence>
<evidence type="ECO:0000259" key="9">
    <source>
        <dbReference type="Pfam" id="PF12804"/>
    </source>
</evidence>
<dbReference type="Pfam" id="PF12804">
    <property type="entry name" value="NTP_transf_3"/>
    <property type="match status" value="1"/>
</dbReference>
<feature type="domain" description="MobA-like NTP transferase" evidence="9">
    <location>
        <begin position="12"/>
        <end position="160"/>
    </location>
</feature>
<name>A0ABN1H5Q6_9ACTN</name>
<keyword evidence="7 8" id="KW-0501">Molybdenum cofactor biosynthesis</keyword>
<dbReference type="Gene3D" id="3.90.550.10">
    <property type="entry name" value="Spore Coat Polysaccharide Biosynthesis Protein SpsA, Chain A"/>
    <property type="match status" value="1"/>
</dbReference>
<dbReference type="InterPro" id="IPR025877">
    <property type="entry name" value="MobA-like_NTP_Trfase"/>
</dbReference>
<keyword evidence="2 8" id="KW-0808">Transferase</keyword>
<evidence type="ECO:0000256" key="7">
    <source>
        <dbReference type="ARBA" id="ARBA00023150"/>
    </source>
</evidence>
<feature type="binding site" evidence="8">
    <location>
        <position position="75"/>
    </location>
    <ligand>
        <name>GTP</name>
        <dbReference type="ChEBI" id="CHEBI:37565"/>
    </ligand>
</feature>
<keyword evidence="4 8" id="KW-0547">Nucleotide-binding</keyword>
<feature type="binding site" evidence="8">
    <location>
        <begin position="15"/>
        <end position="17"/>
    </location>
    <ligand>
        <name>GTP</name>
        <dbReference type="ChEBI" id="CHEBI:37565"/>
    </ligand>
</feature>
<accession>A0ABN1H5Q6</accession>
<dbReference type="InterPro" id="IPR013482">
    <property type="entry name" value="Molybde_CF_guanTrfase"/>
</dbReference>
<dbReference type="InterPro" id="IPR029044">
    <property type="entry name" value="Nucleotide-diphossugar_trans"/>
</dbReference>
<dbReference type="RefSeq" id="WP_344607339.1">
    <property type="nucleotide sequence ID" value="NZ_BAAAHE010000035.1"/>
</dbReference>
<keyword evidence="3 8" id="KW-0479">Metal-binding</keyword>
<organism evidence="10 11">
    <name type="scientific">Sporichthya brevicatena</name>
    <dbReference type="NCBI Taxonomy" id="171442"/>
    <lineage>
        <taxon>Bacteria</taxon>
        <taxon>Bacillati</taxon>
        <taxon>Actinomycetota</taxon>
        <taxon>Actinomycetes</taxon>
        <taxon>Sporichthyales</taxon>
        <taxon>Sporichthyaceae</taxon>
        <taxon>Sporichthya</taxon>
    </lineage>
</organism>
<evidence type="ECO:0000313" key="10">
    <source>
        <dbReference type="EMBL" id="GAA0629369.1"/>
    </source>
</evidence>
<evidence type="ECO:0000313" key="11">
    <source>
        <dbReference type="Proteomes" id="UP001500957"/>
    </source>
</evidence>
<dbReference type="CDD" id="cd02503">
    <property type="entry name" value="MobA"/>
    <property type="match status" value="1"/>
</dbReference>
<dbReference type="PANTHER" id="PTHR19136">
    <property type="entry name" value="MOLYBDENUM COFACTOR GUANYLYLTRANSFERASE"/>
    <property type="match status" value="1"/>
</dbReference>
<feature type="binding site" evidence="8">
    <location>
        <position position="27"/>
    </location>
    <ligand>
        <name>GTP</name>
        <dbReference type="ChEBI" id="CHEBI:37565"/>
    </ligand>
</feature>
<keyword evidence="1 8" id="KW-0963">Cytoplasm</keyword>
<dbReference type="HAMAP" id="MF_00316">
    <property type="entry name" value="MobA"/>
    <property type="match status" value="1"/>
</dbReference>
<feature type="binding site" evidence="8">
    <location>
        <position position="106"/>
    </location>
    <ligand>
        <name>GTP</name>
        <dbReference type="ChEBI" id="CHEBI:37565"/>
    </ligand>
</feature>
<comment type="caution">
    <text evidence="8">Lacks conserved residue(s) required for the propagation of feature annotation.</text>
</comment>
<keyword evidence="5 8" id="KW-0460">Magnesium</keyword>
<evidence type="ECO:0000256" key="4">
    <source>
        <dbReference type="ARBA" id="ARBA00022741"/>
    </source>
</evidence>
<evidence type="ECO:0000256" key="1">
    <source>
        <dbReference type="ARBA" id="ARBA00022490"/>
    </source>
</evidence>
<comment type="cofactor">
    <cofactor evidence="8">
        <name>Mg(2+)</name>
        <dbReference type="ChEBI" id="CHEBI:18420"/>
    </cofactor>
</comment>
<dbReference type="SUPFAM" id="SSF53448">
    <property type="entry name" value="Nucleotide-diphospho-sugar transferases"/>
    <property type="match status" value="1"/>
</dbReference>
<comment type="similarity">
    <text evidence="8">Belongs to the MobA family.</text>
</comment>
<comment type="catalytic activity">
    <reaction evidence="8">
        <text>Mo-molybdopterin + GTP + H(+) = Mo-molybdopterin guanine dinucleotide + diphosphate</text>
        <dbReference type="Rhea" id="RHEA:34243"/>
        <dbReference type="ChEBI" id="CHEBI:15378"/>
        <dbReference type="ChEBI" id="CHEBI:33019"/>
        <dbReference type="ChEBI" id="CHEBI:37565"/>
        <dbReference type="ChEBI" id="CHEBI:71302"/>
        <dbReference type="ChEBI" id="CHEBI:71310"/>
        <dbReference type="EC" id="2.7.7.77"/>
    </reaction>
</comment>
<evidence type="ECO:0000256" key="6">
    <source>
        <dbReference type="ARBA" id="ARBA00023134"/>
    </source>
</evidence>
<comment type="caution">
    <text evidence="10">The sequence shown here is derived from an EMBL/GenBank/DDBJ whole genome shotgun (WGS) entry which is preliminary data.</text>
</comment>
<evidence type="ECO:0000256" key="3">
    <source>
        <dbReference type="ARBA" id="ARBA00022723"/>
    </source>
</evidence>
<keyword evidence="6 8" id="KW-0342">GTP-binding</keyword>
<dbReference type="PANTHER" id="PTHR19136:SF81">
    <property type="entry name" value="MOLYBDENUM COFACTOR GUANYLYLTRANSFERASE"/>
    <property type="match status" value="1"/>
</dbReference>
<dbReference type="Proteomes" id="UP001500957">
    <property type="component" value="Unassembled WGS sequence"/>
</dbReference>